<keyword evidence="12" id="KW-1185">Reference proteome</keyword>
<dbReference type="SMART" id="SM00460">
    <property type="entry name" value="TGc"/>
    <property type="match status" value="1"/>
</dbReference>
<accession>A0A9D3T459</accession>
<feature type="transmembrane region" description="Helical" evidence="8">
    <location>
        <begin position="63"/>
        <end position="85"/>
    </location>
</feature>
<dbReference type="InterPro" id="IPR013808">
    <property type="entry name" value="Transglutaminase_AS"/>
</dbReference>
<dbReference type="SUPFAM" id="SSF81296">
    <property type="entry name" value="E set domains"/>
    <property type="match status" value="1"/>
</dbReference>
<evidence type="ECO:0000256" key="3">
    <source>
        <dbReference type="ARBA" id="ARBA00022679"/>
    </source>
</evidence>
<dbReference type="InterPro" id="IPR014756">
    <property type="entry name" value="Ig_E-set"/>
</dbReference>
<evidence type="ECO:0000259" key="10">
    <source>
        <dbReference type="SMART" id="SM00460"/>
    </source>
</evidence>
<dbReference type="PROSITE" id="PS00547">
    <property type="entry name" value="TRANSGLUTAMINASES"/>
    <property type="match status" value="1"/>
</dbReference>
<dbReference type="Pfam" id="PF01841">
    <property type="entry name" value="Transglut_core"/>
    <property type="match status" value="1"/>
</dbReference>
<evidence type="ECO:0000256" key="1">
    <source>
        <dbReference type="ARBA" id="ARBA00001913"/>
    </source>
</evidence>
<comment type="cofactor">
    <cofactor evidence="1">
        <name>Ca(2+)</name>
        <dbReference type="ChEBI" id="CHEBI:29108"/>
    </cofactor>
</comment>
<feature type="domain" description="Transglutaminase-like" evidence="10">
    <location>
        <begin position="434"/>
        <end position="527"/>
    </location>
</feature>
<evidence type="ECO:0000313" key="12">
    <source>
        <dbReference type="Proteomes" id="UP001046870"/>
    </source>
</evidence>
<gene>
    <name evidence="11" type="ORF">MATL_G00133470</name>
</gene>
<dbReference type="InterPro" id="IPR008958">
    <property type="entry name" value="Transglutaminase_C"/>
</dbReference>
<evidence type="ECO:0000256" key="9">
    <source>
        <dbReference type="SAM" id="SignalP"/>
    </source>
</evidence>
<evidence type="ECO:0000256" key="2">
    <source>
        <dbReference type="ARBA" id="ARBA00005968"/>
    </source>
</evidence>
<keyword evidence="4" id="KW-0479">Metal-binding</keyword>
<keyword evidence="6" id="KW-0012">Acyltransferase</keyword>
<evidence type="ECO:0000256" key="7">
    <source>
        <dbReference type="ARBA" id="ARBA00024222"/>
    </source>
</evidence>
<dbReference type="Proteomes" id="UP001046870">
    <property type="component" value="Chromosome 10"/>
</dbReference>
<dbReference type="Gene3D" id="3.90.260.10">
    <property type="entry name" value="Transglutaminase-like"/>
    <property type="match status" value="1"/>
</dbReference>
<dbReference type="InterPro" id="IPR050779">
    <property type="entry name" value="Transglutaminase"/>
</dbReference>
<evidence type="ECO:0000256" key="6">
    <source>
        <dbReference type="ARBA" id="ARBA00023315"/>
    </source>
</evidence>
<dbReference type="OrthoDB" id="437511at2759"/>
<organism evidence="11 12">
    <name type="scientific">Megalops atlanticus</name>
    <name type="common">Tarpon</name>
    <name type="synonym">Clupea gigantea</name>
    <dbReference type="NCBI Taxonomy" id="7932"/>
    <lineage>
        <taxon>Eukaryota</taxon>
        <taxon>Metazoa</taxon>
        <taxon>Chordata</taxon>
        <taxon>Craniata</taxon>
        <taxon>Vertebrata</taxon>
        <taxon>Euteleostomi</taxon>
        <taxon>Actinopterygii</taxon>
        <taxon>Neopterygii</taxon>
        <taxon>Teleostei</taxon>
        <taxon>Elopiformes</taxon>
        <taxon>Megalopidae</taxon>
        <taxon>Megalops</taxon>
    </lineage>
</organism>
<comment type="caution">
    <text evidence="11">The sequence shown here is derived from an EMBL/GenBank/DDBJ whole genome shotgun (WGS) entry which is preliminary data.</text>
</comment>
<keyword evidence="3" id="KW-0808">Transferase</keyword>
<feature type="chain" id="PRO_5038952915" description="protein-glutamine gamma-glutamyltransferase" evidence="9">
    <location>
        <begin position="19"/>
        <end position="857"/>
    </location>
</feature>
<evidence type="ECO:0000256" key="4">
    <source>
        <dbReference type="ARBA" id="ARBA00022723"/>
    </source>
</evidence>
<proteinExistence type="inferred from homology"/>
<keyword evidence="8" id="KW-0472">Membrane</keyword>
<keyword evidence="8" id="KW-0812">Transmembrane</keyword>
<feature type="transmembrane region" description="Helical" evidence="8">
    <location>
        <begin position="97"/>
        <end position="117"/>
    </location>
</feature>
<feature type="signal peptide" evidence="9">
    <location>
        <begin position="1"/>
        <end position="18"/>
    </location>
</feature>
<evidence type="ECO:0000313" key="11">
    <source>
        <dbReference type="EMBL" id="KAG7469880.1"/>
    </source>
</evidence>
<reference evidence="11" key="1">
    <citation type="submission" date="2021-01" db="EMBL/GenBank/DDBJ databases">
        <authorList>
            <person name="Zahm M."/>
            <person name="Roques C."/>
            <person name="Cabau C."/>
            <person name="Klopp C."/>
            <person name="Donnadieu C."/>
            <person name="Jouanno E."/>
            <person name="Lampietro C."/>
            <person name="Louis A."/>
            <person name="Herpin A."/>
            <person name="Echchiki A."/>
            <person name="Berthelot C."/>
            <person name="Parey E."/>
            <person name="Roest-Crollius H."/>
            <person name="Braasch I."/>
            <person name="Postlethwait J."/>
            <person name="Bobe J."/>
            <person name="Montfort J."/>
            <person name="Bouchez O."/>
            <person name="Begum T."/>
            <person name="Mejri S."/>
            <person name="Adams A."/>
            <person name="Chen W.-J."/>
            <person name="Guiguen Y."/>
        </authorList>
    </citation>
    <scope>NUCLEOTIDE SEQUENCE</scope>
    <source>
        <strain evidence="11">YG-15Mar2019-1</strain>
        <tissue evidence="11">Brain</tissue>
    </source>
</reference>
<dbReference type="InterPro" id="IPR002931">
    <property type="entry name" value="Transglutaminase-like"/>
</dbReference>
<protein>
    <recommendedName>
        <fullName evidence="7">protein-glutamine gamma-glutamyltransferase</fullName>
        <ecNumber evidence="7">2.3.2.13</ecNumber>
    </recommendedName>
</protein>
<dbReference type="Pfam" id="PF00927">
    <property type="entry name" value="Transglut_C"/>
    <property type="match status" value="1"/>
</dbReference>
<dbReference type="GO" id="GO:0003810">
    <property type="term" value="F:protein-glutamine gamma-glutamyltransferase activity"/>
    <property type="evidence" value="ECO:0007669"/>
    <property type="project" value="UniProtKB-EC"/>
</dbReference>
<dbReference type="InterPro" id="IPR038765">
    <property type="entry name" value="Papain-like_cys_pep_sf"/>
</dbReference>
<sequence>MFPGVIYALLAGFLGAVASSSAKLSLGADYLKGVCETGLKTWGGEERKFRQADETTACDWLHIPLRLLCGGLLFTCNAVMWTFFAKALRYSSSSARATVTTTASNFISSAFLGQLIFGETHAVLWWVGISLTLSGLLVLHRSAPRDAQPAITKKDDIGASSSVFQRARTYHTTSEKSEIALRVSSVDFQKGISAELHHTSDYLTPVLTVRRGQGFKINLSLTRDYSPKDEVLIQLSLGDNPLQAKETLVLLPLQRDPKPGRWSATITHTSHHQCEAELRTAPDAIVGKYSLSVKIGDDYTYTPEDSHFYLLFNPWCEDDDVYLPDEDARQEYVLNDTGYIYVGNVNDIAGRPWNFGQFEEGVLEICMDLLDRRGLRQTARRDPVRVARAMSALVNANDDRGVLVGNWSGTYPQGMSPMEWTGSSAILLQYGEAQVPVRYGQCWVFSGVLTTVMRCLGIPARSVTNFSSAHDTEGNLTIDVYVNQRGEQLNDITTDSIWNFHVWNEVWMKRPDLPQGYNGWQAIDSTPQEKSEGMFQCGPSPLKAIKHGEVHIPHDTKFLFAEVNADQVIWRMEDPGSGRKKVTKVAENPRAVGKKISTKALGKDRRQDITLEYKFPEGSHEERKVMEKAYATSSPGTPIEAPQYVQLDFQSAGPVRLGSPISLGICLSSLFHQPLTLVVTAAAQLQCYNGKAVATVKALKQEVTIQAQTCTSIPMEIAAPEYLPLLSKVNDDLHLRVTVMAESSDPHFVNTNDTVIAFELPPITVDLPATAKMGEPFSGRFTFKNTTGVTMENCKLLVEGLGLFKLATFNHGTVPIGRIFRSEIVCTPYRNGRRKIIAKITSDQISGITAEGVVDID</sequence>
<keyword evidence="9" id="KW-0732">Signal</keyword>
<dbReference type="EC" id="2.3.2.13" evidence="7"/>
<dbReference type="InterPro" id="IPR036985">
    <property type="entry name" value="Transglutaminase-like_sf"/>
</dbReference>
<comment type="similarity">
    <text evidence="2">Belongs to the transglutaminase superfamily. Transglutaminase family.</text>
</comment>
<dbReference type="InterPro" id="IPR036238">
    <property type="entry name" value="Transglutaminase_C_sf"/>
</dbReference>
<dbReference type="PANTHER" id="PTHR11590:SF70">
    <property type="entry name" value="PROTEIN-GLUTAMINE GAMMA-GLUTAMYLTRANSFERASE 4"/>
    <property type="match status" value="1"/>
</dbReference>
<dbReference type="GO" id="GO:0007399">
    <property type="term" value="P:nervous system development"/>
    <property type="evidence" value="ECO:0007669"/>
    <property type="project" value="UniProtKB-ARBA"/>
</dbReference>
<evidence type="ECO:0000256" key="5">
    <source>
        <dbReference type="ARBA" id="ARBA00022837"/>
    </source>
</evidence>
<dbReference type="InterPro" id="IPR001102">
    <property type="entry name" value="Transglutaminase_N"/>
</dbReference>
<dbReference type="GO" id="GO:0046872">
    <property type="term" value="F:metal ion binding"/>
    <property type="evidence" value="ECO:0007669"/>
    <property type="project" value="UniProtKB-KW"/>
</dbReference>
<dbReference type="SUPFAM" id="SSF49309">
    <property type="entry name" value="Transglutaminase, two C-terminal domains"/>
    <property type="match status" value="2"/>
</dbReference>
<name>A0A9D3T459_MEGAT</name>
<dbReference type="SUPFAM" id="SSF103481">
    <property type="entry name" value="Multidrug resistance efflux transporter EmrE"/>
    <property type="match status" value="1"/>
</dbReference>
<keyword evidence="8" id="KW-1133">Transmembrane helix</keyword>
<dbReference type="SUPFAM" id="SSF54001">
    <property type="entry name" value="Cysteine proteinases"/>
    <property type="match status" value="1"/>
</dbReference>
<dbReference type="InterPro" id="IPR013783">
    <property type="entry name" value="Ig-like_fold"/>
</dbReference>
<dbReference type="AlphaFoldDB" id="A0A9D3T459"/>
<keyword evidence="5" id="KW-0106">Calcium</keyword>
<dbReference type="FunFam" id="3.90.260.10:FF:000001">
    <property type="entry name" value="Protein-glutamine gamma-glutamyltransferase 2"/>
    <property type="match status" value="1"/>
</dbReference>
<dbReference type="EMBL" id="JAFDVH010000010">
    <property type="protein sequence ID" value="KAG7469880.1"/>
    <property type="molecule type" value="Genomic_DNA"/>
</dbReference>
<dbReference type="PANTHER" id="PTHR11590">
    <property type="entry name" value="PROTEIN-GLUTAMINE GAMMA-GLUTAMYLTRANSFERASE"/>
    <property type="match status" value="1"/>
</dbReference>
<dbReference type="Gene3D" id="2.60.40.10">
    <property type="entry name" value="Immunoglobulins"/>
    <property type="match status" value="3"/>
</dbReference>
<dbReference type="Pfam" id="PF00868">
    <property type="entry name" value="Transglut_N"/>
    <property type="match status" value="1"/>
</dbReference>
<evidence type="ECO:0000256" key="8">
    <source>
        <dbReference type="SAM" id="Phobius"/>
    </source>
</evidence>
<dbReference type="InterPro" id="IPR037185">
    <property type="entry name" value="EmrE-like"/>
</dbReference>